<comment type="caution">
    <text evidence="1">The sequence shown here is derived from an EMBL/GenBank/DDBJ whole genome shotgun (WGS) entry which is preliminary data.</text>
</comment>
<sequence>MDYNGKEDSPYTAAVFWMRKKKWKAYRDELCLSVATELDEDSYDYQSYIDQCQINLNNNHANEIAQMGLPPAN</sequence>
<proteinExistence type="predicted"/>
<dbReference type="RefSeq" id="WP_346083145.1">
    <property type="nucleotide sequence ID" value="NZ_BAABDG010000012.1"/>
</dbReference>
<organism evidence="1 2">
    <name type="scientific">Gibbsiella dentisursi</name>
    <dbReference type="NCBI Taxonomy" id="796890"/>
    <lineage>
        <taxon>Bacteria</taxon>
        <taxon>Pseudomonadati</taxon>
        <taxon>Pseudomonadota</taxon>
        <taxon>Gammaproteobacteria</taxon>
        <taxon>Enterobacterales</taxon>
        <taxon>Yersiniaceae</taxon>
        <taxon>Gibbsiella</taxon>
    </lineage>
</organism>
<name>A0ABP7M5X5_9GAMM</name>
<evidence type="ECO:0000313" key="1">
    <source>
        <dbReference type="EMBL" id="GAA3915796.1"/>
    </source>
</evidence>
<reference evidence="2" key="1">
    <citation type="journal article" date="2019" name="Int. J. Syst. Evol. Microbiol.">
        <title>The Global Catalogue of Microorganisms (GCM) 10K type strain sequencing project: providing services to taxonomists for standard genome sequencing and annotation.</title>
        <authorList>
            <consortium name="The Broad Institute Genomics Platform"/>
            <consortium name="The Broad Institute Genome Sequencing Center for Infectious Disease"/>
            <person name="Wu L."/>
            <person name="Ma J."/>
        </authorList>
    </citation>
    <scope>NUCLEOTIDE SEQUENCE [LARGE SCALE GENOMIC DNA]</scope>
    <source>
        <strain evidence="2">JCM 17201</strain>
    </source>
</reference>
<accession>A0ABP7M5X5</accession>
<gene>
    <name evidence="1" type="ORF">GCM10022405_46180</name>
</gene>
<evidence type="ECO:0000313" key="2">
    <source>
        <dbReference type="Proteomes" id="UP001499994"/>
    </source>
</evidence>
<dbReference type="EMBL" id="BAABDG010000012">
    <property type="protein sequence ID" value="GAA3915796.1"/>
    <property type="molecule type" value="Genomic_DNA"/>
</dbReference>
<dbReference type="Proteomes" id="UP001499994">
    <property type="component" value="Unassembled WGS sequence"/>
</dbReference>
<dbReference type="Gene3D" id="1.20.1270.180">
    <property type="match status" value="1"/>
</dbReference>
<keyword evidence="2" id="KW-1185">Reference proteome</keyword>
<protein>
    <submittedName>
        <fullName evidence="1">Uncharacterized protein</fullName>
    </submittedName>
</protein>